<dbReference type="RefSeq" id="WP_235703679.1">
    <property type="nucleotide sequence ID" value="NZ_JAKGBZ010000010.1"/>
</dbReference>
<feature type="binding site" evidence="7">
    <location>
        <position position="76"/>
    </location>
    <ligand>
        <name>S-adenosyl-L-methionine</name>
        <dbReference type="ChEBI" id="CHEBI:59789"/>
    </ligand>
</feature>
<keyword evidence="4 7" id="KW-0808">Transferase</keyword>
<gene>
    <name evidence="7" type="primary">trmB</name>
    <name evidence="8" type="ORF">L2A60_07080</name>
</gene>
<dbReference type="PANTHER" id="PTHR23417:SF14">
    <property type="entry name" value="PENTACOTRIPEPTIDE-REPEAT REGION OF PRORP DOMAIN-CONTAINING PROTEIN"/>
    <property type="match status" value="1"/>
</dbReference>
<dbReference type="PROSITE" id="PS51625">
    <property type="entry name" value="SAM_MT_TRMB"/>
    <property type="match status" value="1"/>
</dbReference>
<comment type="similarity">
    <text evidence="7">Belongs to the class I-like SAM-binding methyltransferase superfamily. TrmB family.</text>
</comment>
<evidence type="ECO:0000256" key="4">
    <source>
        <dbReference type="ARBA" id="ARBA00022679"/>
    </source>
</evidence>
<dbReference type="Proteomes" id="UP001521209">
    <property type="component" value="Unassembled WGS sequence"/>
</dbReference>
<keyword evidence="5 7" id="KW-0949">S-adenosyl-L-methionine</keyword>
<proteinExistence type="inferred from homology"/>
<comment type="pathway">
    <text evidence="7">tRNA modification; N(7)-methylguanine-tRNA biosynthesis.</text>
</comment>
<sequence>MTLKPPPDRLYGRARGHALRARQANLIEHLLPRLRWPDVRFDNTPREIWLEVGAGGFEHAEAIAATNPEIGLIACEVFENGIASLLSRLAPSGEVREIPRNLRVYDGDARHLIRDLPDGSIAKLFLLFPDPWPKSRHAKRRFIHPATTAGVARVMALGGEWRIASDDPTYQEWVDEVFSNQNSFELSSCYDIRPGNWPATRYEAKAIRAGRLPRYWSFTRK</sequence>
<keyword evidence="3 7" id="KW-0489">Methyltransferase</keyword>
<dbReference type="SUPFAM" id="SSF53335">
    <property type="entry name" value="S-adenosyl-L-methionine-dependent methyltransferases"/>
    <property type="match status" value="1"/>
</dbReference>
<dbReference type="InterPro" id="IPR029063">
    <property type="entry name" value="SAM-dependent_MTases_sf"/>
</dbReference>
<comment type="caution">
    <text evidence="7">Lacks conserved residue(s) required for the propagation of feature annotation.</text>
</comment>
<organism evidence="8 9">
    <name type="scientific">Acidiphilium iwatense</name>
    <dbReference type="NCBI Taxonomy" id="768198"/>
    <lineage>
        <taxon>Bacteria</taxon>
        <taxon>Pseudomonadati</taxon>
        <taxon>Pseudomonadota</taxon>
        <taxon>Alphaproteobacteria</taxon>
        <taxon>Acetobacterales</taxon>
        <taxon>Acidocellaceae</taxon>
        <taxon>Acidiphilium</taxon>
    </lineage>
</organism>
<evidence type="ECO:0000256" key="2">
    <source>
        <dbReference type="ARBA" id="ARBA00003015"/>
    </source>
</evidence>
<feature type="binding site" evidence="7">
    <location>
        <position position="134"/>
    </location>
    <ligand>
        <name>substrate</name>
    </ligand>
</feature>
<reference evidence="8 9" key="1">
    <citation type="submission" date="2022-01" db="EMBL/GenBank/DDBJ databases">
        <authorList>
            <person name="Won M."/>
            <person name="Kim S.-J."/>
            <person name="Kwon S.-W."/>
        </authorList>
    </citation>
    <scope>NUCLEOTIDE SEQUENCE [LARGE SCALE GENOMIC DNA]</scope>
    <source>
        <strain evidence="8 9">KCTC 23505</strain>
    </source>
</reference>
<dbReference type="InterPro" id="IPR003358">
    <property type="entry name" value="tRNA_(Gua-N-7)_MeTrfase_Trmb"/>
</dbReference>
<evidence type="ECO:0000256" key="3">
    <source>
        <dbReference type="ARBA" id="ARBA00022603"/>
    </source>
</evidence>
<keyword evidence="9" id="KW-1185">Reference proteome</keyword>
<feature type="binding site" evidence="7">
    <location>
        <position position="166"/>
    </location>
    <ligand>
        <name>substrate</name>
    </ligand>
</feature>
<comment type="function">
    <text evidence="2 7">Catalyzes the formation of N(7)-methylguanine at position 46 (m7G46) in tRNA.</text>
</comment>
<dbReference type="EMBL" id="JAKGBZ010000010">
    <property type="protein sequence ID" value="MCF3946446.1"/>
    <property type="molecule type" value="Genomic_DNA"/>
</dbReference>
<feature type="binding site" evidence="7">
    <location>
        <position position="130"/>
    </location>
    <ligand>
        <name>S-adenosyl-L-methionine</name>
        <dbReference type="ChEBI" id="CHEBI:59789"/>
    </ligand>
</feature>
<comment type="caution">
    <text evidence="8">The sequence shown here is derived from an EMBL/GenBank/DDBJ whole genome shotgun (WGS) entry which is preliminary data.</text>
</comment>
<evidence type="ECO:0000256" key="7">
    <source>
        <dbReference type="HAMAP-Rule" id="MF_01057"/>
    </source>
</evidence>
<evidence type="ECO:0000256" key="5">
    <source>
        <dbReference type="ARBA" id="ARBA00022691"/>
    </source>
</evidence>
<evidence type="ECO:0000256" key="6">
    <source>
        <dbReference type="ARBA" id="ARBA00022694"/>
    </source>
</evidence>
<dbReference type="EC" id="2.1.1.33" evidence="7"/>
<evidence type="ECO:0000256" key="1">
    <source>
        <dbReference type="ARBA" id="ARBA00000142"/>
    </source>
</evidence>
<dbReference type="HAMAP" id="MF_01057">
    <property type="entry name" value="tRNA_methyltr_TrmB"/>
    <property type="match status" value="1"/>
</dbReference>
<dbReference type="PANTHER" id="PTHR23417">
    <property type="entry name" value="3-DEOXY-D-MANNO-OCTULOSONIC-ACID TRANSFERASE/TRNA GUANINE-N 7 - -METHYLTRANSFERASE"/>
    <property type="match status" value="1"/>
</dbReference>
<comment type="catalytic activity">
    <reaction evidence="1 7">
        <text>guanosine(46) in tRNA + S-adenosyl-L-methionine = N(7)-methylguanosine(46) in tRNA + S-adenosyl-L-homocysteine</text>
        <dbReference type="Rhea" id="RHEA:42708"/>
        <dbReference type="Rhea" id="RHEA-COMP:10188"/>
        <dbReference type="Rhea" id="RHEA-COMP:10189"/>
        <dbReference type="ChEBI" id="CHEBI:57856"/>
        <dbReference type="ChEBI" id="CHEBI:59789"/>
        <dbReference type="ChEBI" id="CHEBI:74269"/>
        <dbReference type="ChEBI" id="CHEBI:74480"/>
        <dbReference type="EC" id="2.1.1.33"/>
    </reaction>
</comment>
<dbReference type="Pfam" id="PF02390">
    <property type="entry name" value="Methyltransf_4"/>
    <property type="match status" value="1"/>
</dbReference>
<feature type="binding site" evidence="7">
    <location>
        <position position="51"/>
    </location>
    <ligand>
        <name>S-adenosyl-L-methionine</name>
        <dbReference type="ChEBI" id="CHEBI:59789"/>
    </ligand>
</feature>
<feature type="binding site" evidence="7">
    <location>
        <begin position="200"/>
        <end position="203"/>
    </location>
    <ligand>
        <name>substrate</name>
    </ligand>
</feature>
<evidence type="ECO:0000313" key="8">
    <source>
        <dbReference type="EMBL" id="MCF3946446.1"/>
    </source>
</evidence>
<accession>A0ABS9DUN0</accession>
<evidence type="ECO:0000313" key="9">
    <source>
        <dbReference type="Proteomes" id="UP001521209"/>
    </source>
</evidence>
<dbReference type="Gene3D" id="3.40.50.150">
    <property type="entry name" value="Vaccinia Virus protein VP39"/>
    <property type="match status" value="1"/>
</dbReference>
<feature type="binding site" evidence="7">
    <location>
        <position position="108"/>
    </location>
    <ligand>
        <name>S-adenosyl-L-methionine</name>
        <dbReference type="ChEBI" id="CHEBI:59789"/>
    </ligand>
</feature>
<dbReference type="InterPro" id="IPR055361">
    <property type="entry name" value="tRNA_methyltr_TrmB_bact"/>
</dbReference>
<protein>
    <recommendedName>
        <fullName evidence="7">tRNA (guanine-N(7)-)-methyltransferase</fullName>
        <ecNumber evidence="7">2.1.1.33</ecNumber>
    </recommendedName>
    <alternativeName>
        <fullName evidence="7">tRNA (guanine(46)-N(7))-methyltransferase</fullName>
    </alternativeName>
    <alternativeName>
        <fullName evidence="7">tRNA(m7G46)-methyltransferase</fullName>
    </alternativeName>
</protein>
<name>A0ABS9DUN0_9PROT</name>
<keyword evidence="6 7" id="KW-0819">tRNA processing</keyword>